<gene>
    <name evidence="5" type="ORF">AABB24_024114</name>
</gene>
<keyword evidence="1" id="KW-0539">Nucleus</keyword>
<feature type="compositionally biased region" description="Low complexity" evidence="3">
    <location>
        <begin position="186"/>
        <end position="212"/>
    </location>
</feature>
<dbReference type="Pfam" id="PF08879">
    <property type="entry name" value="WRC"/>
    <property type="match status" value="1"/>
</dbReference>
<dbReference type="PANTHER" id="PTHR34680:SF3">
    <property type="entry name" value="EXPRESSED PROTEIN"/>
    <property type="match status" value="1"/>
</dbReference>
<organism evidence="5 6">
    <name type="scientific">Solanum stoloniferum</name>
    <dbReference type="NCBI Taxonomy" id="62892"/>
    <lineage>
        <taxon>Eukaryota</taxon>
        <taxon>Viridiplantae</taxon>
        <taxon>Streptophyta</taxon>
        <taxon>Embryophyta</taxon>
        <taxon>Tracheophyta</taxon>
        <taxon>Spermatophyta</taxon>
        <taxon>Magnoliopsida</taxon>
        <taxon>eudicotyledons</taxon>
        <taxon>Gunneridae</taxon>
        <taxon>Pentapetalae</taxon>
        <taxon>asterids</taxon>
        <taxon>lamiids</taxon>
        <taxon>Solanales</taxon>
        <taxon>Solanaceae</taxon>
        <taxon>Solanoideae</taxon>
        <taxon>Solaneae</taxon>
        <taxon>Solanum</taxon>
    </lineage>
</organism>
<evidence type="ECO:0000256" key="2">
    <source>
        <dbReference type="PROSITE-ProRule" id="PRU01002"/>
    </source>
</evidence>
<dbReference type="PROSITE" id="PS51667">
    <property type="entry name" value="WRC"/>
    <property type="match status" value="1"/>
</dbReference>
<dbReference type="PANTHER" id="PTHR34680">
    <property type="entry name" value="EXPRESSED PROTEIN"/>
    <property type="match status" value="1"/>
</dbReference>
<feature type="non-terminal residue" evidence="5">
    <location>
        <position position="1"/>
    </location>
</feature>
<feature type="compositionally biased region" description="Polar residues" evidence="3">
    <location>
        <begin position="246"/>
        <end position="261"/>
    </location>
</feature>
<feature type="domain" description="WRC" evidence="4">
    <location>
        <begin position="146"/>
        <end position="192"/>
    </location>
</feature>
<comment type="caution">
    <text evidence="5">The sequence shown here is derived from an EMBL/GenBank/DDBJ whole genome shotgun (WGS) entry which is preliminary data.</text>
</comment>
<name>A0ABD2SMF3_9SOLN</name>
<dbReference type="InterPro" id="IPR014977">
    <property type="entry name" value="WRC_dom"/>
</dbReference>
<dbReference type="Proteomes" id="UP001627284">
    <property type="component" value="Unassembled WGS sequence"/>
</dbReference>
<comment type="caution">
    <text evidence="2">Lacks conserved residue(s) required for the propagation of feature annotation.</text>
</comment>
<feature type="compositionally biased region" description="Acidic residues" evidence="3">
    <location>
        <begin position="263"/>
        <end position="280"/>
    </location>
</feature>
<evidence type="ECO:0000259" key="4">
    <source>
        <dbReference type="PROSITE" id="PS51667"/>
    </source>
</evidence>
<evidence type="ECO:0000313" key="6">
    <source>
        <dbReference type="Proteomes" id="UP001627284"/>
    </source>
</evidence>
<reference evidence="5 6" key="1">
    <citation type="submission" date="2024-05" db="EMBL/GenBank/DDBJ databases">
        <title>De novo assembly of an allotetraploid wild potato.</title>
        <authorList>
            <person name="Hosaka A.J."/>
        </authorList>
    </citation>
    <scope>NUCLEOTIDE SEQUENCE [LARGE SCALE GENOMIC DNA]</scope>
    <source>
        <tissue evidence="5">Young leaves</tissue>
    </source>
</reference>
<dbReference type="AlphaFoldDB" id="A0ABD2SMF3"/>
<protein>
    <recommendedName>
        <fullName evidence="4">WRC domain-containing protein</fullName>
    </recommendedName>
</protein>
<feature type="region of interest" description="Disordered" evidence="3">
    <location>
        <begin position="243"/>
        <end position="280"/>
    </location>
</feature>
<evidence type="ECO:0000256" key="3">
    <source>
        <dbReference type="SAM" id="MobiDB-lite"/>
    </source>
</evidence>
<evidence type="ECO:0000256" key="1">
    <source>
        <dbReference type="ARBA" id="ARBA00023242"/>
    </source>
</evidence>
<proteinExistence type="predicted"/>
<evidence type="ECO:0000313" key="5">
    <source>
        <dbReference type="EMBL" id="KAL3345001.1"/>
    </source>
</evidence>
<sequence length="303" mass="33699">KNTSFFPSFSAMRIRKHAKISPLHYASSLFLQQHGALLQPHVCQLNQSPWDVITFPAEDLQNDNIINHHTLPPPPAPAPSSSSYKLDGYDSCAVNGTFYDSELSSITSMKLEVNDSERKEMDYSENNNIVADVPADSGNFDKDGNANISTMCVKNDGKGWQCSRESKRGHNLCEHHFSQVLKKQYSSSNNESAHSTTSTAAAAVAPAETTQSSRGRPHRPKKSSSSEFYYYSGFGPLWGRKRGSSIGKSTQGAQSSSSQMDNEVFDYIEDEEDDNDDEEVENCKLKIKRTRKPIKARSLKSLM</sequence>
<dbReference type="EMBL" id="JBJKTR010000014">
    <property type="protein sequence ID" value="KAL3345001.1"/>
    <property type="molecule type" value="Genomic_DNA"/>
</dbReference>
<keyword evidence="6" id="KW-1185">Reference proteome</keyword>
<accession>A0ABD2SMF3</accession>
<feature type="region of interest" description="Disordered" evidence="3">
    <location>
        <begin position="184"/>
        <end position="225"/>
    </location>
</feature>